<keyword evidence="2" id="KW-1185">Reference proteome</keyword>
<proteinExistence type="predicted"/>
<accession>A0A1I7NU44</accession>
<dbReference type="STRING" id="51670.SAMN04488557_3577"/>
<sequence>MPELFEDQFQRLGIGKRLFVLHLAAHDIPIRPGSFWRSLL</sequence>
<dbReference type="AlphaFoldDB" id="A0A1I7NU44"/>
<evidence type="ECO:0000313" key="1">
    <source>
        <dbReference type="EMBL" id="SFV38174.1"/>
    </source>
</evidence>
<organism evidence="1 2">
    <name type="scientific">Hyphomicrobium facile</name>
    <dbReference type="NCBI Taxonomy" id="51670"/>
    <lineage>
        <taxon>Bacteria</taxon>
        <taxon>Pseudomonadati</taxon>
        <taxon>Pseudomonadota</taxon>
        <taxon>Alphaproteobacteria</taxon>
        <taxon>Hyphomicrobiales</taxon>
        <taxon>Hyphomicrobiaceae</taxon>
        <taxon>Hyphomicrobium</taxon>
    </lineage>
</organism>
<dbReference type="Proteomes" id="UP000199423">
    <property type="component" value="Unassembled WGS sequence"/>
</dbReference>
<protein>
    <submittedName>
        <fullName evidence="1">Uncharacterized protein</fullName>
    </submittedName>
</protein>
<name>A0A1I7NU44_9HYPH</name>
<dbReference type="EMBL" id="FPCH01000003">
    <property type="protein sequence ID" value="SFV38174.1"/>
    <property type="molecule type" value="Genomic_DNA"/>
</dbReference>
<reference evidence="2" key="1">
    <citation type="submission" date="2016-10" db="EMBL/GenBank/DDBJ databases">
        <authorList>
            <person name="Varghese N."/>
            <person name="Submissions S."/>
        </authorList>
    </citation>
    <scope>NUCLEOTIDE SEQUENCE [LARGE SCALE GENOMIC DNA]</scope>
    <source>
        <strain evidence="2">DSM 1565</strain>
    </source>
</reference>
<evidence type="ECO:0000313" key="2">
    <source>
        <dbReference type="Proteomes" id="UP000199423"/>
    </source>
</evidence>
<gene>
    <name evidence="1" type="ORF">SAMN04488557_3577</name>
</gene>